<dbReference type="EMBL" id="BPLR01001515">
    <property type="protein sequence ID" value="GIZ02845.1"/>
    <property type="molecule type" value="Genomic_DNA"/>
</dbReference>
<keyword evidence="2" id="KW-1185">Reference proteome</keyword>
<organism evidence="1 2">
    <name type="scientific">Caerostris extrusa</name>
    <name type="common">Bark spider</name>
    <name type="synonym">Caerostris bankana</name>
    <dbReference type="NCBI Taxonomy" id="172846"/>
    <lineage>
        <taxon>Eukaryota</taxon>
        <taxon>Metazoa</taxon>
        <taxon>Ecdysozoa</taxon>
        <taxon>Arthropoda</taxon>
        <taxon>Chelicerata</taxon>
        <taxon>Arachnida</taxon>
        <taxon>Araneae</taxon>
        <taxon>Araneomorphae</taxon>
        <taxon>Entelegynae</taxon>
        <taxon>Araneoidea</taxon>
        <taxon>Araneidae</taxon>
        <taxon>Caerostris</taxon>
    </lineage>
</organism>
<reference evidence="1 2" key="1">
    <citation type="submission" date="2021-06" db="EMBL/GenBank/DDBJ databases">
        <title>Caerostris extrusa draft genome.</title>
        <authorList>
            <person name="Kono N."/>
            <person name="Arakawa K."/>
        </authorList>
    </citation>
    <scope>NUCLEOTIDE SEQUENCE [LARGE SCALE GENOMIC DNA]</scope>
</reference>
<evidence type="ECO:0000313" key="1">
    <source>
        <dbReference type="EMBL" id="GIZ02845.1"/>
    </source>
</evidence>
<comment type="caution">
    <text evidence="1">The sequence shown here is derived from an EMBL/GenBank/DDBJ whole genome shotgun (WGS) entry which is preliminary data.</text>
</comment>
<proteinExistence type="predicted"/>
<sequence>MPLRDISHIDKKSSEIEKLLKLVSHHAAAASSSERRRVIGGKARKFATQTITNIPHDFSHETNTTFFFNCSPTSLNPASRARSLAGGRISRRRIHSCRELRRNFLPTLRSERKEGVLPDSGRIVYSPPSQHALR</sequence>
<name>A0AAV4Y9H6_CAEEX</name>
<accession>A0AAV4Y9H6</accession>
<evidence type="ECO:0000313" key="2">
    <source>
        <dbReference type="Proteomes" id="UP001054945"/>
    </source>
</evidence>
<dbReference type="Proteomes" id="UP001054945">
    <property type="component" value="Unassembled WGS sequence"/>
</dbReference>
<gene>
    <name evidence="1" type="ORF">CEXT_131031</name>
</gene>
<protein>
    <submittedName>
        <fullName evidence="1">Uncharacterized protein</fullName>
    </submittedName>
</protein>
<dbReference type="AlphaFoldDB" id="A0AAV4Y9H6"/>